<organism evidence="11">
    <name type="scientific">hydrothermal vent metagenome</name>
    <dbReference type="NCBI Taxonomy" id="652676"/>
    <lineage>
        <taxon>unclassified sequences</taxon>
        <taxon>metagenomes</taxon>
        <taxon>ecological metagenomes</taxon>
    </lineage>
</organism>
<dbReference type="AlphaFoldDB" id="A0A170PQR3"/>
<dbReference type="FunFam" id="2.40.340.10:FF:000003">
    <property type="entry name" value="Molybdopterin molybdenumtransferase"/>
    <property type="match status" value="1"/>
</dbReference>
<keyword evidence="4" id="KW-0500">Molybdenum</keyword>
<name>A0A170PQR3_9ZZZZ</name>
<proteinExistence type="predicted"/>
<dbReference type="Gene3D" id="2.170.190.11">
    <property type="entry name" value="Molybdopterin biosynthesis moea protein, domain 3"/>
    <property type="match status" value="1"/>
</dbReference>
<evidence type="ECO:0000313" key="11">
    <source>
        <dbReference type="EMBL" id="CUS50597.1"/>
    </source>
</evidence>
<dbReference type="NCBIfam" id="TIGR00177">
    <property type="entry name" value="molyb_syn"/>
    <property type="match status" value="1"/>
</dbReference>
<dbReference type="EC" id="2.10.1.1" evidence="3"/>
<dbReference type="InterPro" id="IPR036425">
    <property type="entry name" value="MoaB/Mog-like_dom_sf"/>
</dbReference>
<dbReference type="PANTHER" id="PTHR10192:SF5">
    <property type="entry name" value="GEPHYRIN"/>
    <property type="match status" value="1"/>
</dbReference>
<dbReference type="InterPro" id="IPR005110">
    <property type="entry name" value="MoeA_linker/N"/>
</dbReference>
<dbReference type="EMBL" id="CZRL01000032">
    <property type="protein sequence ID" value="CUS50597.1"/>
    <property type="molecule type" value="Genomic_DNA"/>
</dbReference>
<evidence type="ECO:0000259" key="10">
    <source>
        <dbReference type="SMART" id="SM00852"/>
    </source>
</evidence>
<evidence type="ECO:0000256" key="6">
    <source>
        <dbReference type="ARBA" id="ARBA00022723"/>
    </source>
</evidence>
<dbReference type="InterPro" id="IPR036688">
    <property type="entry name" value="MoeA_C_domain_IV_sf"/>
</dbReference>
<dbReference type="GO" id="GO:0046872">
    <property type="term" value="F:metal ion binding"/>
    <property type="evidence" value="ECO:0007669"/>
    <property type="project" value="UniProtKB-KW"/>
</dbReference>
<dbReference type="SUPFAM" id="SSF53218">
    <property type="entry name" value="Molybdenum cofactor biosynthesis proteins"/>
    <property type="match status" value="1"/>
</dbReference>
<dbReference type="SUPFAM" id="SSF63882">
    <property type="entry name" value="MoeA N-terminal region -like"/>
    <property type="match status" value="1"/>
</dbReference>
<dbReference type="NCBIfam" id="NF045515">
    <property type="entry name" value="Glp_gephyrin"/>
    <property type="match status" value="1"/>
</dbReference>
<dbReference type="CDD" id="cd00887">
    <property type="entry name" value="MoeA"/>
    <property type="match status" value="1"/>
</dbReference>
<evidence type="ECO:0000256" key="4">
    <source>
        <dbReference type="ARBA" id="ARBA00022505"/>
    </source>
</evidence>
<evidence type="ECO:0000256" key="1">
    <source>
        <dbReference type="ARBA" id="ARBA00001946"/>
    </source>
</evidence>
<gene>
    <name evidence="11" type="ORF">MGWOODY_XGa144</name>
</gene>
<dbReference type="InterPro" id="IPR038987">
    <property type="entry name" value="MoeA-like"/>
</dbReference>
<dbReference type="Gene3D" id="2.40.340.10">
    <property type="entry name" value="MoeA, C-terminal, domain IV"/>
    <property type="match status" value="1"/>
</dbReference>
<dbReference type="PANTHER" id="PTHR10192">
    <property type="entry name" value="MOLYBDOPTERIN BIOSYNTHESIS PROTEIN"/>
    <property type="match status" value="1"/>
</dbReference>
<dbReference type="UniPathway" id="UPA00344"/>
<keyword evidence="8" id="KW-0501">Molybdenum cofactor biosynthesis</keyword>
<feature type="domain" description="MoaB/Mog" evidence="10">
    <location>
        <begin position="204"/>
        <end position="341"/>
    </location>
</feature>
<comment type="cofactor">
    <cofactor evidence="1">
        <name>Mg(2+)</name>
        <dbReference type="ChEBI" id="CHEBI:18420"/>
    </cofactor>
</comment>
<dbReference type="Gene3D" id="3.40.980.10">
    <property type="entry name" value="MoaB/Mog-like domain"/>
    <property type="match status" value="1"/>
</dbReference>
<reference evidence="11" key="1">
    <citation type="submission" date="2015-10" db="EMBL/GenBank/DDBJ databases">
        <authorList>
            <person name="Gilbert D.G."/>
        </authorList>
    </citation>
    <scope>NUCLEOTIDE SEQUENCE</scope>
</reference>
<comment type="catalytic activity">
    <reaction evidence="9">
        <text>adenylyl-molybdopterin + molybdate = Mo-molybdopterin + AMP + H(+)</text>
        <dbReference type="Rhea" id="RHEA:35047"/>
        <dbReference type="ChEBI" id="CHEBI:15378"/>
        <dbReference type="ChEBI" id="CHEBI:36264"/>
        <dbReference type="ChEBI" id="CHEBI:62727"/>
        <dbReference type="ChEBI" id="CHEBI:71302"/>
        <dbReference type="ChEBI" id="CHEBI:456215"/>
        <dbReference type="EC" id="2.10.1.1"/>
    </reaction>
</comment>
<dbReference type="SUPFAM" id="SSF63867">
    <property type="entry name" value="MoeA C-terminal domain-like"/>
    <property type="match status" value="1"/>
</dbReference>
<dbReference type="InterPro" id="IPR001453">
    <property type="entry name" value="MoaB/Mog_dom"/>
</dbReference>
<dbReference type="Gene3D" id="3.90.105.10">
    <property type="entry name" value="Molybdopterin biosynthesis moea protein, domain 2"/>
    <property type="match status" value="1"/>
</dbReference>
<protein>
    <recommendedName>
        <fullName evidence="3">molybdopterin molybdotransferase</fullName>
        <ecNumber evidence="3">2.10.1.1</ecNumber>
    </recommendedName>
</protein>
<evidence type="ECO:0000256" key="7">
    <source>
        <dbReference type="ARBA" id="ARBA00022842"/>
    </source>
</evidence>
<evidence type="ECO:0000256" key="5">
    <source>
        <dbReference type="ARBA" id="ARBA00022679"/>
    </source>
</evidence>
<dbReference type="Pfam" id="PF03454">
    <property type="entry name" value="MoeA_C"/>
    <property type="match status" value="1"/>
</dbReference>
<evidence type="ECO:0000256" key="8">
    <source>
        <dbReference type="ARBA" id="ARBA00023150"/>
    </source>
</evidence>
<dbReference type="InterPro" id="IPR008284">
    <property type="entry name" value="MoCF_biosynth_CS"/>
</dbReference>
<dbReference type="SMART" id="SM00852">
    <property type="entry name" value="MoCF_biosynth"/>
    <property type="match status" value="1"/>
</dbReference>
<dbReference type="InterPro" id="IPR036135">
    <property type="entry name" value="MoeA_linker/N_sf"/>
</dbReference>
<keyword evidence="7" id="KW-0460">Magnesium</keyword>
<dbReference type="FunFam" id="3.40.980.10:FF:000004">
    <property type="entry name" value="Molybdopterin molybdenumtransferase"/>
    <property type="match status" value="1"/>
</dbReference>
<evidence type="ECO:0000256" key="3">
    <source>
        <dbReference type="ARBA" id="ARBA00013269"/>
    </source>
</evidence>
<dbReference type="GO" id="GO:0005829">
    <property type="term" value="C:cytosol"/>
    <property type="evidence" value="ECO:0007669"/>
    <property type="project" value="TreeGrafter"/>
</dbReference>
<dbReference type="GO" id="GO:0061599">
    <property type="term" value="F:molybdopterin molybdotransferase activity"/>
    <property type="evidence" value="ECO:0007669"/>
    <property type="project" value="UniProtKB-EC"/>
</dbReference>
<dbReference type="Pfam" id="PF03453">
    <property type="entry name" value="MoeA_N"/>
    <property type="match status" value="1"/>
</dbReference>
<dbReference type="PROSITE" id="PS01079">
    <property type="entry name" value="MOCF_BIOSYNTHESIS_2"/>
    <property type="match status" value="1"/>
</dbReference>
<evidence type="ECO:0000256" key="9">
    <source>
        <dbReference type="ARBA" id="ARBA00047317"/>
    </source>
</evidence>
<sequence>MAAQETGNATVNKQTEVIVQPSCEDEYDPALLPVDVALARIAEAITPISDIEWVPVRGALSRILAEDVISPVDVPNHTNSAMDGYALAASDLLAADLKVIGTAWAGSAYAGPVGSGECVRIMTGAVIPDRCDTVVMQEQAERIDDRIRLAAGQKPGQHVRRAGEDLAAGEIALVRGRCLLPSDLGMVASLGIGELAVLRKPRIAFFSNGDELRSIGETLALGDVYDSNRYTLHGMLTRLGVEFIDLGVIPDDRDRIRETFLRAAAIADVVITSAGASVGDADYVKEVLDEIGEVNFWKLAMKPGRPLSFGKIDHAHFFGLPGNPVSVMVTFYQFVLPALRQLMGEENWVPLRLPARTLNQLKKRPGRTEYQRGYLVQNESGDLTVHSTGDQGSGILSSMSQANCFIVLDIDSDGAQVGDMVTVEPFAGLV</sequence>
<accession>A0A170PQR3</accession>
<evidence type="ECO:0000256" key="2">
    <source>
        <dbReference type="ARBA" id="ARBA00005046"/>
    </source>
</evidence>
<keyword evidence="6" id="KW-0479">Metal-binding</keyword>
<comment type="pathway">
    <text evidence="2">Cofactor biosynthesis; molybdopterin biosynthesis.</text>
</comment>
<dbReference type="Pfam" id="PF00994">
    <property type="entry name" value="MoCF_biosynth"/>
    <property type="match status" value="1"/>
</dbReference>
<dbReference type="GO" id="GO:0006777">
    <property type="term" value="P:Mo-molybdopterin cofactor biosynthetic process"/>
    <property type="evidence" value="ECO:0007669"/>
    <property type="project" value="UniProtKB-KW"/>
</dbReference>
<keyword evidence="5" id="KW-0808">Transferase</keyword>
<dbReference type="InterPro" id="IPR005111">
    <property type="entry name" value="MoeA_C_domain_IV"/>
</dbReference>